<name>A0A401UIB6_9CLOT</name>
<dbReference type="AlphaFoldDB" id="A0A401UIB6"/>
<gene>
    <name evidence="3" type="ORF">Ctaglu_09340</name>
</gene>
<dbReference type="OrthoDB" id="1814775at2"/>
<evidence type="ECO:0000256" key="1">
    <source>
        <dbReference type="SAM" id="Coils"/>
    </source>
</evidence>
<comment type="caution">
    <text evidence="3">The sequence shown here is derived from an EMBL/GenBank/DDBJ whole genome shotgun (WGS) entry which is preliminary data.</text>
</comment>
<accession>A0A401UIB6</accession>
<feature type="coiled-coil region" evidence="1">
    <location>
        <begin position="142"/>
        <end position="188"/>
    </location>
</feature>
<keyword evidence="2" id="KW-1133">Transmembrane helix</keyword>
<feature type="transmembrane region" description="Helical" evidence="2">
    <location>
        <begin position="235"/>
        <end position="253"/>
    </location>
</feature>
<evidence type="ECO:0000313" key="3">
    <source>
        <dbReference type="EMBL" id="GCD09311.1"/>
    </source>
</evidence>
<dbReference type="RefSeq" id="WP_124998599.1">
    <property type="nucleotide sequence ID" value="NZ_BHYK01000004.1"/>
</dbReference>
<keyword evidence="2" id="KW-0812">Transmembrane</keyword>
<reference evidence="3 4" key="1">
    <citation type="submission" date="2018-11" db="EMBL/GenBank/DDBJ databases">
        <title>Genome sequencing and assembly of Clostridium tagluense strain A121.</title>
        <authorList>
            <person name="Murakami T."/>
            <person name="Segawa T."/>
            <person name="Shcherbakova V.A."/>
            <person name="Mori H."/>
            <person name="Yoshimura Y."/>
        </authorList>
    </citation>
    <scope>NUCLEOTIDE SEQUENCE [LARGE SCALE GENOMIC DNA]</scope>
    <source>
        <strain evidence="3 4">A121</strain>
    </source>
</reference>
<keyword evidence="2" id="KW-0472">Membrane</keyword>
<protein>
    <submittedName>
        <fullName evidence="3">Uncharacterized protein</fullName>
    </submittedName>
</protein>
<dbReference type="Proteomes" id="UP000287872">
    <property type="component" value="Unassembled WGS sequence"/>
</dbReference>
<evidence type="ECO:0000256" key="2">
    <source>
        <dbReference type="SAM" id="Phobius"/>
    </source>
</evidence>
<evidence type="ECO:0000313" key="4">
    <source>
        <dbReference type="Proteomes" id="UP000287872"/>
    </source>
</evidence>
<sequence length="425" mass="49069">MKREYLELKTCRTEKAEFIRGREYVVLGTTSEQTYEYECEVLPCYRIVNERGAVEIVVPDQIFYPTNRLLQSIKDVVYLGILDIDSLVEGEIYSVFKMHEEKGELVYSIFDNSNKLKTYPTSLFVSEAEYLKMTKEELSDFKKAKTEEVLEFEDLRKKEEQKALDEKLEFENAKKNEIQKSLDEQNKLQNIKDLNNLEIEKIKKIIKVLRPNIVQNTTSPSINETSKITNKINKILMFFIIGCFITVVCSIFGKALLSSIINMIYLIAGVLTYVYLKNNLPESLIKDIPKSEKPDKKSLNLLVSFNDDILLKLKKIELNLLILEGGTTVSSGNVSLIKESVSFCLESYKTKDTNLLKDISVFLDKTLEYIYSLIDGNNSEELYIEKQVYKNVSSIINRNTDIFELMISDNKEIKEILNKGINPME</sequence>
<dbReference type="EMBL" id="BHYK01000004">
    <property type="protein sequence ID" value="GCD09311.1"/>
    <property type="molecule type" value="Genomic_DNA"/>
</dbReference>
<organism evidence="3 4">
    <name type="scientific">Clostridium tagluense</name>
    <dbReference type="NCBI Taxonomy" id="360422"/>
    <lineage>
        <taxon>Bacteria</taxon>
        <taxon>Bacillati</taxon>
        <taxon>Bacillota</taxon>
        <taxon>Clostridia</taxon>
        <taxon>Eubacteriales</taxon>
        <taxon>Clostridiaceae</taxon>
        <taxon>Clostridium</taxon>
    </lineage>
</organism>
<proteinExistence type="predicted"/>
<keyword evidence="4" id="KW-1185">Reference proteome</keyword>
<keyword evidence="1" id="KW-0175">Coiled coil</keyword>